<dbReference type="NCBIfam" id="TIGR00231">
    <property type="entry name" value="small_GTP"/>
    <property type="match status" value="1"/>
</dbReference>
<dbReference type="InterPro" id="IPR005662">
    <property type="entry name" value="GTPase_Era-like"/>
</dbReference>
<dbReference type="InterPro" id="IPR004044">
    <property type="entry name" value="KH_dom_type_2"/>
</dbReference>
<evidence type="ECO:0000256" key="2">
    <source>
        <dbReference type="ARBA" id="ARBA00020484"/>
    </source>
</evidence>
<name>A0A1G1VTI0_9BACT</name>
<dbReference type="GO" id="GO:0043024">
    <property type="term" value="F:ribosomal small subunit binding"/>
    <property type="evidence" value="ECO:0007669"/>
    <property type="project" value="TreeGrafter"/>
</dbReference>
<dbReference type="SUPFAM" id="SSF52540">
    <property type="entry name" value="P-loop containing nucleoside triphosphate hydrolases"/>
    <property type="match status" value="1"/>
</dbReference>
<gene>
    <name evidence="6" type="primary">era</name>
    <name evidence="9" type="ORF">A2786_04395</name>
</gene>
<accession>A0A1G1VTI0</accession>
<comment type="similarity">
    <text evidence="1 6 7">Belongs to the TRAFAC class TrmE-Era-EngA-EngB-Septin-like GTPase superfamily. Era GTPase family.</text>
</comment>
<dbReference type="Proteomes" id="UP000179233">
    <property type="component" value="Unassembled WGS sequence"/>
</dbReference>
<dbReference type="AlphaFoldDB" id="A0A1G1VTI0"/>
<evidence type="ECO:0000256" key="7">
    <source>
        <dbReference type="RuleBase" id="RU003761"/>
    </source>
</evidence>
<comment type="caution">
    <text evidence="9">The sequence shown here is derived from an EMBL/GenBank/DDBJ whole genome shotgun (WGS) entry which is preliminary data.</text>
</comment>
<dbReference type="Gene3D" id="3.30.300.20">
    <property type="match status" value="1"/>
</dbReference>
<evidence type="ECO:0000256" key="1">
    <source>
        <dbReference type="ARBA" id="ARBA00007921"/>
    </source>
</evidence>
<dbReference type="GO" id="GO:0005829">
    <property type="term" value="C:cytosol"/>
    <property type="evidence" value="ECO:0007669"/>
    <property type="project" value="TreeGrafter"/>
</dbReference>
<comment type="subunit">
    <text evidence="6">Monomer.</text>
</comment>
<keyword evidence="6" id="KW-0963">Cytoplasm</keyword>
<feature type="binding site" evidence="6">
    <location>
        <begin position="40"/>
        <end position="47"/>
    </location>
    <ligand>
        <name>GTP</name>
        <dbReference type="ChEBI" id="CHEBI:37565"/>
    </ligand>
</feature>
<evidence type="ECO:0000313" key="10">
    <source>
        <dbReference type="Proteomes" id="UP000179233"/>
    </source>
</evidence>
<keyword evidence="6" id="KW-1003">Cell membrane</keyword>
<keyword evidence="6" id="KW-0690">Ribosome biogenesis</keyword>
<dbReference type="CDD" id="cd22534">
    <property type="entry name" value="KH-II_Era"/>
    <property type="match status" value="1"/>
</dbReference>
<keyword evidence="4 6" id="KW-0694">RNA-binding</keyword>
<dbReference type="Pfam" id="PF01926">
    <property type="entry name" value="MMR_HSR1"/>
    <property type="match status" value="1"/>
</dbReference>
<evidence type="ECO:0000256" key="5">
    <source>
        <dbReference type="ARBA" id="ARBA00023134"/>
    </source>
</evidence>
<keyword evidence="3 6" id="KW-0547">Nucleotide-binding</keyword>
<dbReference type="GO" id="GO:0005525">
    <property type="term" value="F:GTP binding"/>
    <property type="evidence" value="ECO:0007669"/>
    <property type="project" value="UniProtKB-UniRule"/>
</dbReference>
<dbReference type="InterPro" id="IPR005225">
    <property type="entry name" value="Small_GTP-bd"/>
</dbReference>
<dbReference type="PROSITE" id="PS50823">
    <property type="entry name" value="KH_TYPE_2"/>
    <property type="match status" value="1"/>
</dbReference>
<dbReference type="InterPro" id="IPR015946">
    <property type="entry name" value="KH_dom-like_a/b"/>
</dbReference>
<keyword evidence="5 6" id="KW-0342">GTP-binding</keyword>
<dbReference type="PANTHER" id="PTHR42698:SF1">
    <property type="entry name" value="GTPASE ERA, MITOCHONDRIAL"/>
    <property type="match status" value="1"/>
</dbReference>
<dbReference type="GO" id="GO:0000028">
    <property type="term" value="P:ribosomal small subunit assembly"/>
    <property type="evidence" value="ECO:0007669"/>
    <property type="project" value="TreeGrafter"/>
</dbReference>
<reference evidence="9 10" key="1">
    <citation type="journal article" date="2016" name="Nat. Commun.">
        <title>Thousands of microbial genomes shed light on interconnected biogeochemical processes in an aquifer system.</title>
        <authorList>
            <person name="Anantharaman K."/>
            <person name="Brown C.T."/>
            <person name="Hug L.A."/>
            <person name="Sharon I."/>
            <person name="Castelle C.J."/>
            <person name="Probst A.J."/>
            <person name="Thomas B.C."/>
            <person name="Singh A."/>
            <person name="Wilkins M.J."/>
            <person name="Karaoz U."/>
            <person name="Brodie E.L."/>
            <person name="Williams K.H."/>
            <person name="Hubbard S.S."/>
            <person name="Banfield J.F."/>
        </authorList>
    </citation>
    <scope>NUCLEOTIDE SEQUENCE [LARGE SCALE GENOMIC DNA]</scope>
</reference>
<dbReference type="Pfam" id="PF07650">
    <property type="entry name" value="KH_2"/>
    <property type="match status" value="1"/>
</dbReference>
<dbReference type="HAMAP" id="MF_00367">
    <property type="entry name" value="GTPase_Era"/>
    <property type="match status" value="1"/>
</dbReference>
<dbReference type="SUPFAM" id="SSF54814">
    <property type="entry name" value="Prokaryotic type KH domain (KH-domain type II)"/>
    <property type="match status" value="1"/>
</dbReference>
<dbReference type="Gene3D" id="3.40.50.300">
    <property type="entry name" value="P-loop containing nucleotide triphosphate hydrolases"/>
    <property type="match status" value="1"/>
</dbReference>
<feature type="binding site" evidence="6">
    <location>
        <begin position="148"/>
        <end position="151"/>
    </location>
    <ligand>
        <name>GTP</name>
        <dbReference type="ChEBI" id="CHEBI:37565"/>
    </ligand>
</feature>
<dbReference type="InterPro" id="IPR006073">
    <property type="entry name" value="GTP-bd"/>
</dbReference>
<dbReference type="EMBL" id="MHCJ01000003">
    <property type="protein sequence ID" value="OGY18706.1"/>
    <property type="molecule type" value="Genomic_DNA"/>
</dbReference>
<evidence type="ECO:0000256" key="3">
    <source>
        <dbReference type="ARBA" id="ARBA00022741"/>
    </source>
</evidence>
<dbReference type="GO" id="GO:0070181">
    <property type="term" value="F:small ribosomal subunit rRNA binding"/>
    <property type="evidence" value="ECO:0007669"/>
    <property type="project" value="UniProtKB-UniRule"/>
</dbReference>
<evidence type="ECO:0000256" key="4">
    <source>
        <dbReference type="ARBA" id="ARBA00022884"/>
    </source>
</evidence>
<sequence>MLFPVLHISSVLTNTFVVYDMNTMTQVRRDFRVGKVAIVGRPNVGKSTLLNAFVQHKVAIISPKPQTTRAQIVAFFEDDRGQIFFFDTPGFYSTRAGVSHYNSLMADAIGEADLVLYVVDHTRDWGEEEERIWNAVSASEKPVLLILNKIDVPGHSFRDSYLALLEKRVKAVVPVSALLEQHVRSVIDQIFALLPVGVRDATVDFFPTPLLSQSSKEYLAELLREKVYLNTGQEVPYQTSARITSVDEDEEKNTLKIVGKIIVSDERYKGMLIGRKGVKIAQIRTAFRRELELATGKRVLINLQVVTNDE</sequence>
<evidence type="ECO:0000313" key="9">
    <source>
        <dbReference type="EMBL" id="OGY18706.1"/>
    </source>
</evidence>
<evidence type="ECO:0000259" key="8">
    <source>
        <dbReference type="PROSITE" id="PS50823"/>
    </source>
</evidence>
<feature type="domain" description="KH type-2" evidence="8">
    <location>
        <begin position="231"/>
        <end position="307"/>
    </location>
</feature>
<keyword evidence="6" id="KW-0472">Membrane</keyword>
<proteinExistence type="inferred from homology"/>
<comment type="subcellular location">
    <subcellularLocation>
        <location evidence="6">Cytoplasm</location>
    </subcellularLocation>
    <subcellularLocation>
        <location evidence="6">Cell membrane</location>
        <topology evidence="6">Peripheral membrane protein</topology>
    </subcellularLocation>
</comment>
<comment type="function">
    <text evidence="6">An essential GTPase that binds both GDP and GTP, with rapid nucleotide exchange. Plays a role in 16S rRNA processing and 30S ribosomal subunit biogenesis and possibly also in cell cycle regulation and energy metabolism.</text>
</comment>
<organism evidence="9 10">
    <name type="scientific">Candidatus Chisholmbacteria bacterium RIFCSPHIGHO2_01_FULL_52_32</name>
    <dbReference type="NCBI Taxonomy" id="1797591"/>
    <lineage>
        <taxon>Bacteria</taxon>
        <taxon>Candidatus Chisholmiibacteriota</taxon>
    </lineage>
</organism>
<dbReference type="GO" id="GO:0003924">
    <property type="term" value="F:GTPase activity"/>
    <property type="evidence" value="ECO:0007669"/>
    <property type="project" value="UniProtKB-UniRule"/>
</dbReference>
<dbReference type="GO" id="GO:0005886">
    <property type="term" value="C:plasma membrane"/>
    <property type="evidence" value="ECO:0007669"/>
    <property type="project" value="UniProtKB-SubCell"/>
</dbReference>
<dbReference type="CDD" id="cd04163">
    <property type="entry name" value="Era"/>
    <property type="match status" value="1"/>
</dbReference>
<protein>
    <recommendedName>
        <fullName evidence="2 6">GTPase Era</fullName>
    </recommendedName>
</protein>
<dbReference type="PRINTS" id="PR00326">
    <property type="entry name" value="GTP1OBG"/>
</dbReference>
<dbReference type="NCBIfam" id="TIGR00436">
    <property type="entry name" value="era"/>
    <property type="match status" value="1"/>
</dbReference>
<dbReference type="InterPro" id="IPR027417">
    <property type="entry name" value="P-loop_NTPase"/>
</dbReference>
<dbReference type="InterPro" id="IPR009019">
    <property type="entry name" value="KH_sf_prok-type"/>
</dbReference>
<dbReference type="PANTHER" id="PTHR42698">
    <property type="entry name" value="GTPASE ERA"/>
    <property type="match status" value="1"/>
</dbReference>
<keyword evidence="6" id="KW-0699">rRNA-binding</keyword>
<feature type="binding site" evidence="6">
    <location>
        <begin position="87"/>
        <end position="91"/>
    </location>
    <ligand>
        <name>GTP</name>
        <dbReference type="ChEBI" id="CHEBI:37565"/>
    </ligand>
</feature>
<evidence type="ECO:0000256" key="6">
    <source>
        <dbReference type="HAMAP-Rule" id="MF_00367"/>
    </source>
</evidence>
<dbReference type="InterPro" id="IPR030388">
    <property type="entry name" value="G_ERA_dom"/>
</dbReference>